<accession>A0A833VXZ2</accession>
<dbReference type="PROSITE" id="PS51324">
    <property type="entry name" value="ERV_ALR"/>
    <property type="match status" value="1"/>
</dbReference>
<dbReference type="PANTHER" id="PTHR12645:SF0">
    <property type="entry name" value="FAD-LINKED SULFHYDRYL OXIDASE ALR"/>
    <property type="match status" value="1"/>
</dbReference>
<evidence type="ECO:0000259" key="7">
    <source>
        <dbReference type="PROSITE" id="PS51324"/>
    </source>
</evidence>
<dbReference type="GO" id="GO:0016971">
    <property type="term" value="F:flavin-dependent sulfhydryl oxidase activity"/>
    <property type="evidence" value="ECO:0007669"/>
    <property type="project" value="InterPro"/>
</dbReference>
<keyword evidence="5" id="KW-1015">Disulfide bond</keyword>
<evidence type="ECO:0000256" key="3">
    <source>
        <dbReference type="ARBA" id="ARBA00022827"/>
    </source>
</evidence>
<gene>
    <name evidence="8" type="ORF">FCM35_KLT16179</name>
</gene>
<comment type="caution">
    <text evidence="8">The sequence shown here is derived from an EMBL/GenBank/DDBJ whole genome shotgun (WGS) entry which is preliminary data.</text>
</comment>
<name>A0A833VXZ2_9POAL</name>
<dbReference type="InterPro" id="IPR017905">
    <property type="entry name" value="ERV/ALR_sulphydryl_oxidase"/>
</dbReference>
<dbReference type="InterPro" id="IPR039799">
    <property type="entry name" value="ALR/ERV"/>
</dbReference>
<evidence type="ECO:0000256" key="5">
    <source>
        <dbReference type="ARBA" id="ARBA00023157"/>
    </source>
</evidence>
<keyword evidence="4 6" id="KW-0560">Oxidoreductase</keyword>
<comment type="cofactor">
    <cofactor evidence="1 6">
        <name>FAD</name>
        <dbReference type="ChEBI" id="CHEBI:57692"/>
    </cofactor>
</comment>
<evidence type="ECO:0000256" key="2">
    <source>
        <dbReference type="ARBA" id="ARBA00022630"/>
    </source>
</evidence>
<evidence type="ECO:0000313" key="9">
    <source>
        <dbReference type="Proteomes" id="UP000623129"/>
    </source>
</evidence>
<evidence type="ECO:0000256" key="1">
    <source>
        <dbReference type="ARBA" id="ARBA00001974"/>
    </source>
</evidence>
<keyword evidence="9" id="KW-1185">Reference proteome</keyword>
<dbReference type="InterPro" id="IPR036774">
    <property type="entry name" value="ERV/ALR_sulphydryl_oxid_sf"/>
</dbReference>
<feature type="domain" description="ERV/ALR sulfhydryl oxidase" evidence="7">
    <location>
        <begin position="73"/>
        <end position="112"/>
    </location>
</feature>
<proteinExistence type="predicted"/>
<evidence type="ECO:0000256" key="6">
    <source>
        <dbReference type="RuleBase" id="RU371123"/>
    </source>
</evidence>
<comment type="catalytic activity">
    <reaction evidence="6">
        <text>2 R'C(R)SH + O2 = R'C(R)S-S(R)CR' + H2O2</text>
        <dbReference type="Rhea" id="RHEA:17357"/>
        <dbReference type="ChEBI" id="CHEBI:15379"/>
        <dbReference type="ChEBI" id="CHEBI:16240"/>
        <dbReference type="ChEBI" id="CHEBI:16520"/>
        <dbReference type="ChEBI" id="CHEBI:17412"/>
        <dbReference type="EC" id="1.8.3.2"/>
    </reaction>
</comment>
<keyword evidence="3 6" id="KW-0274">FAD</keyword>
<evidence type="ECO:0000313" key="8">
    <source>
        <dbReference type="EMBL" id="KAF3340408.1"/>
    </source>
</evidence>
<keyword evidence="2 6" id="KW-0285">Flavoprotein</keyword>
<sequence length="112" mass="12385">MSENPLKPVINTVASISRSLQTHLSRFLIAPDCTADDLTINSLTTNPLCPFLSFSLGAETTVAAPPIKEKEVKPLTKEELGRATWTLLHTIAAQYPDQPTRQQRRDAKELKS</sequence>
<dbReference type="GO" id="GO:0005739">
    <property type="term" value="C:mitochondrion"/>
    <property type="evidence" value="ECO:0007669"/>
    <property type="project" value="TreeGrafter"/>
</dbReference>
<reference evidence="8" key="1">
    <citation type="submission" date="2020-01" db="EMBL/GenBank/DDBJ databases">
        <title>Genome sequence of Kobresia littledalei, the first chromosome-level genome in the family Cyperaceae.</title>
        <authorList>
            <person name="Qu G."/>
        </authorList>
    </citation>
    <scope>NUCLEOTIDE SEQUENCE</scope>
    <source>
        <strain evidence="8">C.B.Clarke</strain>
        <tissue evidence="8">Leaf</tissue>
    </source>
</reference>
<dbReference type="SUPFAM" id="SSF69000">
    <property type="entry name" value="FAD-dependent thiol oxidase"/>
    <property type="match status" value="1"/>
</dbReference>
<dbReference type="EC" id="1.8.3.2" evidence="6"/>
<dbReference type="EMBL" id="SWLB01000003">
    <property type="protein sequence ID" value="KAF3340408.1"/>
    <property type="molecule type" value="Genomic_DNA"/>
</dbReference>
<dbReference type="AlphaFoldDB" id="A0A833VXZ2"/>
<dbReference type="PANTHER" id="PTHR12645">
    <property type="entry name" value="ALR/ERV"/>
    <property type="match status" value="1"/>
</dbReference>
<dbReference type="GO" id="GO:0050660">
    <property type="term" value="F:flavin adenine dinucleotide binding"/>
    <property type="evidence" value="ECO:0007669"/>
    <property type="project" value="TreeGrafter"/>
</dbReference>
<protein>
    <recommendedName>
        <fullName evidence="6">Sulfhydryl oxidase</fullName>
        <ecNumber evidence="6">1.8.3.2</ecNumber>
    </recommendedName>
</protein>
<dbReference type="OrthoDB" id="17199at2759"/>
<evidence type="ECO:0000256" key="4">
    <source>
        <dbReference type="ARBA" id="ARBA00023002"/>
    </source>
</evidence>
<organism evidence="8 9">
    <name type="scientific">Carex littledalei</name>
    <dbReference type="NCBI Taxonomy" id="544730"/>
    <lineage>
        <taxon>Eukaryota</taxon>
        <taxon>Viridiplantae</taxon>
        <taxon>Streptophyta</taxon>
        <taxon>Embryophyta</taxon>
        <taxon>Tracheophyta</taxon>
        <taxon>Spermatophyta</taxon>
        <taxon>Magnoliopsida</taxon>
        <taxon>Liliopsida</taxon>
        <taxon>Poales</taxon>
        <taxon>Cyperaceae</taxon>
        <taxon>Cyperoideae</taxon>
        <taxon>Cariceae</taxon>
        <taxon>Carex</taxon>
        <taxon>Carex subgen. Euthyceras</taxon>
    </lineage>
</organism>
<dbReference type="Gene3D" id="1.20.120.310">
    <property type="entry name" value="ERV/ALR sulfhydryl oxidase domain"/>
    <property type="match status" value="1"/>
</dbReference>
<dbReference type="Proteomes" id="UP000623129">
    <property type="component" value="Unassembled WGS sequence"/>
</dbReference>
<dbReference type="Pfam" id="PF04777">
    <property type="entry name" value="Evr1_Alr"/>
    <property type="match status" value="1"/>
</dbReference>